<protein>
    <submittedName>
        <fullName evidence="1">Uncharacterized protein</fullName>
    </submittedName>
</protein>
<reference evidence="1 2" key="1">
    <citation type="submission" date="2016-01" db="EMBL/GenBank/DDBJ databases">
        <title>Draft Genome Sequences of Seven Thermophilic Sporeformers Isolated from Foods.</title>
        <authorList>
            <person name="Berendsen E.M."/>
            <person name="Wells-Bennik M.H."/>
            <person name="Krawcyk A.O."/>
            <person name="De Jong A."/>
            <person name="Holsappel S."/>
            <person name="Eijlander R.T."/>
            <person name="Kuipers O.P."/>
        </authorList>
    </citation>
    <scope>NUCLEOTIDE SEQUENCE [LARGE SCALE GENOMIC DNA]</scope>
    <source>
        <strain evidence="1 2">B4109</strain>
    </source>
</reference>
<dbReference type="RefSeq" id="WP_061567228.1">
    <property type="nucleotide sequence ID" value="NZ_JARMSI010000021.1"/>
</dbReference>
<sequence>MAITRYLMIGEETEFGVEAAQYAETLDPESVSIEPAEDDKLIYEGISGLDRVAQLGVYSTGGAITLPLDDKATGWFWKWALGGYEVTGDGTTGYTHTFYPARSALMPSFSAKVGKDIMEHVFLGNVIESLELEIENEWALLTVNTLGASDKRAPLATNIQFTEGNVFTAPMAALEKGGTDMSASVNSLTLTVETGADIESAQGFGSRFPKKAFMGSMVVTLEVALGFDSDQELIAFWGGADGPSTDTLQEFGYTLHLGSNLDIIFPRLIYTASSQPVEGREGIVQTVTARALFDQATGTGPIQVSLTNDKASYTVA</sequence>
<gene>
    <name evidence="1" type="ORF">B4109_3037</name>
</gene>
<dbReference type="EMBL" id="LQYV01000024">
    <property type="protein sequence ID" value="KYD28574.1"/>
    <property type="molecule type" value="Genomic_DNA"/>
</dbReference>
<evidence type="ECO:0000313" key="1">
    <source>
        <dbReference type="EMBL" id="KYD28574.1"/>
    </source>
</evidence>
<accession>A0A150MVW8</accession>
<dbReference type="InterPro" id="IPR044000">
    <property type="entry name" value="Phage_tube_2"/>
</dbReference>
<evidence type="ECO:0000313" key="2">
    <source>
        <dbReference type="Proteomes" id="UP000075424"/>
    </source>
</evidence>
<name>A0A150MVW8_GEOSE</name>
<dbReference type="PATRIC" id="fig|1422.18.peg.2034"/>
<organism evidence="1 2">
    <name type="scientific">Geobacillus stearothermophilus</name>
    <name type="common">Bacillus stearothermophilus</name>
    <dbReference type="NCBI Taxonomy" id="1422"/>
    <lineage>
        <taxon>Bacteria</taxon>
        <taxon>Bacillati</taxon>
        <taxon>Bacillota</taxon>
        <taxon>Bacilli</taxon>
        <taxon>Bacillales</taxon>
        <taxon>Anoxybacillaceae</taxon>
        <taxon>Geobacillus</taxon>
    </lineage>
</organism>
<dbReference type="AlphaFoldDB" id="A0A150MVW8"/>
<dbReference type="Proteomes" id="UP000075424">
    <property type="component" value="Unassembled WGS sequence"/>
</dbReference>
<comment type="caution">
    <text evidence="1">The sequence shown here is derived from an EMBL/GenBank/DDBJ whole genome shotgun (WGS) entry which is preliminary data.</text>
</comment>
<proteinExistence type="predicted"/>
<dbReference type="Pfam" id="PF18906">
    <property type="entry name" value="Phage_tube_2"/>
    <property type="match status" value="1"/>
</dbReference>